<dbReference type="PANTHER" id="PTHR23011">
    <property type="entry name" value="CYCLIC NUCLEOTIDE-BINDING DOMAIN CONTAINING PROTEIN"/>
    <property type="match status" value="1"/>
</dbReference>
<dbReference type="HOGENOM" id="CLU_408987_0_0_1"/>
<dbReference type="SMART" id="SM00100">
    <property type="entry name" value="cNMP"/>
    <property type="match status" value="1"/>
</dbReference>
<dbReference type="STRING" id="225164.V4B1D3"/>
<name>V4B1D3_LOTGI</name>
<dbReference type="KEGG" id="lgi:LOTGIDRAFT_231021"/>
<dbReference type="PROSITE" id="PS50042">
    <property type="entry name" value="CNMP_BINDING_3"/>
    <property type="match status" value="1"/>
</dbReference>
<feature type="compositionally biased region" description="Polar residues" evidence="1">
    <location>
        <begin position="60"/>
        <end position="71"/>
    </location>
</feature>
<dbReference type="EMBL" id="KB200869">
    <property type="protein sequence ID" value="ESP00112.1"/>
    <property type="molecule type" value="Genomic_DNA"/>
</dbReference>
<feature type="region of interest" description="Disordered" evidence="1">
    <location>
        <begin position="494"/>
        <end position="546"/>
    </location>
</feature>
<dbReference type="InterPro" id="IPR018488">
    <property type="entry name" value="cNMP-bd_CS"/>
</dbReference>
<organism evidence="3 4">
    <name type="scientific">Lottia gigantea</name>
    <name type="common">Giant owl limpet</name>
    <dbReference type="NCBI Taxonomy" id="225164"/>
    <lineage>
        <taxon>Eukaryota</taxon>
        <taxon>Metazoa</taxon>
        <taxon>Spiralia</taxon>
        <taxon>Lophotrochozoa</taxon>
        <taxon>Mollusca</taxon>
        <taxon>Gastropoda</taxon>
        <taxon>Patellogastropoda</taxon>
        <taxon>Lottioidea</taxon>
        <taxon>Lottiidae</taxon>
        <taxon>Lottia</taxon>
    </lineage>
</organism>
<sequence length="672" mass="77017">MSVYLPSLDSYSIIEPELFIEDKRSPSPGRKASRDFVTDPDLEQPSDENEESDASDVETDTTLPQITTGSSFRPEPLQRRPTHAEVFTLPPIEENGGVETSGTVSTTPTPSPLNEPSLNKSLNSNQTHRVRFLRHSKSIDFTSLLPETNQLEPEVDMTARERRRMRRSHSLFHVLKPINKQYIPNPQKARERFYKVVRKLMIVKVVERCIAQKSDAGDKPSTLNQLTQVDDTLEENLRNQGLSFDPSYFKAKREINISSEVKHILSLEKEQRTPEQIQTAMFGLQSLRSFAEYPLHMQEKLCKVAIYEVVPPKRVLIRQGHHAENFYFILSGQAVVTILVKDPKTGESVNRVATIMRKGMSFGELALLHHSRRTATVSSQDTVQMLTIGREDFFDIFMAGSGPGQIPDHIKFVSQLDFMKNWPIDRLVENSQHCLLHFFKRNVVIVKDSRVNDWLYVVKSGSCQVMKMLKGVTARTSLSKKDVKMDDSWELPNLPTAEQEAKVDTGRKKKRKEDLTEEQLFRRSMCKSAKEERDRKKGERMSAKYRSPRIMKSAHPNLAPTKPGNVFVQVEHLKPRDVFGLPSIQFDDDIAKSETSVSLVSRGAECIMVSKEFYVKHANEQVKKLIRQQVRPYPAEETFQENLQIKTDWEYYKQAMVGEITEELRSESRSSC</sequence>
<dbReference type="SUPFAM" id="SSF51206">
    <property type="entry name" value="cAMP-binding domain-like"/>
    <property type="match status" value="2"/>
</dbReference>
<protein>
    <recommendedName>
        <fullName evidence="2">Cyclic nucleotide-binding domain-containing protein</fullName>
    </recommendedName>
</protein>
<feature type="compositionally biased region" description="Low complexity" evidence="1">
    <location>
        <begin position="97"/>
        <end position="108"/>
    </location>
</feature>
<dbReference type="Gene3D" id="2.60.120.10">
    <property type="entry name" value="Jelly Rolls"/>
    <property type="match status" value="2"/>
</dbReference>
<dbReference type="GeneID" id="20248439"/>
<dbReference type="Pfam" id="PF00027">
    <property type="entry name" value="cNMP_binding"/>
    <property type="match status" value="1"/>
</dbReference>
<dbReference type="Proteomes" id="UP000030746">
    <property type="component" value="Unassembled WGS sequence"/>
</dbReference>
<feature type="compositionally biased region" description="Polar residues" evidence="1">
    <location>
        <begin position="114"/>
        <end position="125"/>
    </location>
</feature>
<dbReference type="InterPro" id="IPR014710">
    <property type="entry name" value="RmlC-like_jellyroll"/>
</dbReference>
<feature type="compositionally biased region" description="Acidic residues" evidence="1">
    <location>
        <begin position="38"/>
        <end position="59"/>
    </location>
</feature>
<dbReference type="OMA" id="HEANNET"/>
<reference evidence="3 4" key="1">
    <citation type="journal article" date="2013" name="Nature">
        <title>Insights into bilaterian evolution from three spiralian genomes.</title>
        <authorList>
            <person name="Simakov O."/>
            <person name="Marletaz F."/>
            <person name="Cho S.J."/>
            <person name="Edsinger-Gonzales E."/>
            <person name="Havlak P."/>
            <person name="Hellsten U."/>
            <person name="Kuo D.H."/>
            <person name="Larsson T."/>
            <person name="Lv J."/>
            <person name="Arendt D."/>
            <person name="Savage R."/>
            <person name="Osoegawa K."/>
            <person name="de Jong P."/>
            <person name="Grimwood J."/>
            <person name="Chapman J.A."/>
            <person name="Shapiro H."/>
            <person name="Aerts A."/>
            <person name="Otillar R.P."/>
            <person name="Terry A.Y."/>
            <person name="Boore J.L."/>
            <person name="Grigoriev I.V."/>
            <person name="Lindberg D.R."/>
            <person name="Seaver E.C."/>
            <person name="Weisblat D.A."/>
            <person name="Putnam N.H."/>
            <person name="Rokhsar D.S."/>
        </authorList>
    </citation>
    <scope>NUCLEOTIDE SEQUENCE [LARGE SCALE GENOMIC DNA]</scope>
</reference>
<dbReference type="RefSeq" id="XP_009049303.1">
    <property type="nucleotide sequence ID" value="XM_009051055.1"/>
</dbReference>
<feature type="domain" description="Cyclic nucleotide-binding" evidence="2">
    <location>
        <begin position="307"/>
        <end position="398"/>
    </location>
</feature>
<feature type="region of interest" description="Disordered" evidence="1">
    <location>
        <begin position="21"/>
        <end position="125"/>
    </location>
</feature>
<dbReference type="PANTHER" id="PTHR23011:SF28">
    <property type="entry name" value="CYCLIC NUCLEOTIDE-BINDING DOMAIN CONTAINING PROTEIN"/>
    <property type="match status" value="1"/>
</dbReference>
<evidence type="ECO:0000313" key="3">
    <source>
        <dbReference type="EMBL" id="ESP00112.1"/>
    </source>
</evidence>
<dbReference type="AlphaFoldDB" id="V4B1D3"/>
<gene>
    <name evidence="3" type="ORF">LOTGIDRAFT_231021</name>
</gene>
<dbReference type="PROSITE" id="PS00889">
    <property type="entry name" value="CNMP_BINDING_2"/>
    <property type="match status" value="1"/>
</dbReference>
<feature type="compositionally biased region" description="Basic and acidic residues" evidence="1">
    <location>
        <begin position="528"/>
        <end position="542"/>
    </location>
</feature>
<proteinExistence type="predicted"/>
<accession>V4B1D3</accession>
<dbReference type="CDD" id="cd00038">
    <property type="entry name" value="CAP_ED"/>
    <property type="match status" value="1"/>
</dbReference>
<keyword evidence="4" id="KW-1185">Reference proteome</keyword>
<dbReference type="InterPro" id="IPR018490">
    <property type="entry name" value="cNMP-bd_dom_sf"/>
</dbReference>
<dbReference type="CTD" id="20248439"/>
<evidence type="ECO:0000256" key="1">
    <source>
        <dbReference type="SAM" id="MobiDB-lite"/>
    </source>
</evidence>
<dbReference type="InterPro" id="IPR000595">
    <property type="entry name" value="cNMP-bd_dom"/>
</dbReference>
<evidence type="ECO:0000313" key="4">
    <source>
        <dbReference type="Proteomes" id="UP000030746"/>
    </source>
</evidence>
<dbReference type="OrthoDB" id="166212at2759"/>
<evidence type="ECO:0000259" key="2">
    <source>
        <dbReference type="PROSITE" id="PS50042"/>
    </source>
</evidence>